<organism evidence="7 8">
    <name type="scientific">Sutcliffiella horikoshii</name>
    <dbReference type="NCBI Taxonomy" id="79883"/>
    <lineage>
        <taxon>Bacteria</taxon>
        <taxon>Bacillati</taxon>
        <taxon>Bacillota</taxon>
        <taxon>Bacilli</taxon>
        <taxon>Bacillales</taxon>
        <taxon>Bacillaceae</taxon>
        <taxon>Sutcliffiella</taxon>
    </lineage>
</organism>
<comment type="similarity">
    <text evidence="2">Belongs to the NADH dehydrogenase family.</text>
</comment>
<comment type="caution">
    <text evidence="7">The sequence shown here is derived from an EMBL/GenBank/DDBJ whole genome shotgun (WGS) entry which is preliminary data.</text>
</comment>
<keyword evidence="4" id="KW-0274">FAD</keyword>
<dbReference type="GO" id="GO:0003955">
    <property type="term" value="F:NAD(P)H dehydrogenase (quinone) activity"/>
    <property type="evidence" value="ECO:0007669"/>
    <property type="project" value="TreeGrafter"/>
</dbReference>
<dbReference type="Pfam" id="PF07992">
    <property type="entry name" value="Pyr_redox_2"/>
    <property type="match status" value="1"/>
</dbReference>
<dbReference type="InterPro" id="IPR023753">
    <property type="entry name" value="FAD/NAD-binding_dom"/>
</dbReference>
<dbReference type="SUPFAM" id="SSF51905">
    <property type="entry name" value="FAD/NAD(P)-binding domain"/>
    <property type="match status" value="2"/>
</dbReference>
<dbReference type="AlphaFoldDB" id="A0A5D4TE94"/>
<dbReference type="InterPro" id="IPR051169">
    <property type="entry name" value="NADH-Q_oxidoreductase"/>
</dbReference>
<sequence>MLVGGGHAHLKCLLDIRKNPLPNQNIYLISPDRYQYYSGMFSGYTEGLYSIDKIRVDLKYMSEKAGVTFIEDKIAKVSVSDKTLQTNTGTTIPFSVVSFDTGSFIKGPSSFKDYLIQIKPNYLFADRMKEYRAVKFPVVVGGGASGVEIALAITAWRKKNGYPTNVKLITSSKLLPSSSIKASILIREIAVHKGLSIIEDDRVEEMNESHVTTQKGRSLPHSLVLWLTGPSSPDIFKRGSLPCDQNGFLLVENTLQAKGLPFIFGAGDCITLESFPDLPKNGVYAVRQADLLWKNITSYLNGEVCSTFSPQRHFLSLLSTGNNEALLQYGSFTVHSKLAWKLKNKIDTDYMKKFQK</sequence>
<evidence type="ECO:0000256" key="4">
    <source>
        <dbReference type="ARBA" id="ARBA00022827"/>
    </source>
</evidence>
<keyword evidence="5" id="KW-0560">Oxidoreductase</keyword>
<protein>
    <submittedName>
        <fullName evidence="7">Pyridine nucleotide-disulfide oxidoreductase</fullName>
    </submittedName>
</protein>
<evidence type="ECO:0000256" key="3">
    <source>
        <dbReference type="ARBA" id="ARBA00022630"/>
    </source>
</evidence>
<name>A0A5D4TE94_9BACI</name>
<accession>A0A5D4TE94</accession>
<comment type="cofactor">
    <cofactor evidence="1">
        <name>FAD</name>
        <dbReference type="ChEBI" id="CHEBI:57692"/>
    </cofactor>
</comment>
<evidence type="ECO:0000256" key="1">
    <source>
        <dbReference type="ARBA" id="ARBA00001974"/>
    </source>
</evidence>
<dbReference type="InterPro" id="IPR036188">
    <property type="entry name" value="FAD/NAD-bd_sf"/>
</dbReference>
<dbReference type="EMBL" id="VTET01000002">
    <property type="protein sequence ID" value="TYS73947.1"/>
    <property type="molecule type" value="Genomic_DNA"/>
</dbReference>
<dbReference type="PANTHER" id="PTHR42913:SF9">
    <property type="entry name" value="SLR1591 PROTEIN"/>
    <property type="match status" value="1"/>
</dbReference>
<dbReference type="GO" id="GO:0019646">
    <property type="term" value="P:aerobic electron transport chain"/>
    <property type="evidence" value="ECO:0007669"/>
    <property type="project" value="TreeGrafter"/>
</dbReference>
<gene>
    <name evidence="7" type="ORF">FZC75_05765</name>
</gene>
<reference evidence="7 8" key="1">
    <citation type="submission" date="2019-08" db="EMBL/GenBank/DDBJ databases">
        <title>Bacillus genomes from the desert of Cuatro Cienegas, Coahuila.</title>
        <authorList>
            <person name="Olmedo-Alvarez G."/>
        </authorList>
    </citation>
    <scope>NUCLEOTIDE SEQUENCE [LARGE SCALE GENOMIC DNA]</scope>
    <source>
        <strain evidence="7 8">CH98b_3T</strain>
    </source>
</reference>
<evidence type="ECO:0000256" key="5">
    <source>
        <dbReference type="ARBA" id="ARBA00023002"/>
    </source>
</evidence>
<dbReference type="Gene3D" id="3.50.50.100">
    <property type="match status" value="1"/>
</dbReference>
<keyword evidence="3" id="KW-0285">Flavoprotein</keyword>
<evidence type="ECO:0000259" key="6">
    <source>
        <dbReference type="Pfam" id="PF07992"/>
    </source>
</evidence>
<dbReference type="PANTHER" id="PTHR42913">
    <property type="entry name" value="APOPTOSIS-INDUCING FACTOR 1"/>
    <property type="match status" value="1"/>
</dbReference>
<evidence type="ECO:0000313" key="8">
    <source>
        <dbReference type="Proteomes" id="UP000324517"/>
    </source>
</evidence>
<feature type="domain" description="FAD/NAD(P)-binding" evidence="6">
    <location>
        <begin position="2"/>
        <end position="288"/>
    </location>
</feature>
<dbReference type="OrthoDB" id="9772934at2"/>
<evidence type="ECO:0000313" key="7">
    <source>
        <dbReference type="EMBL" id="TYS73947.1"/>
    </source>
</evidence>
<evidence type="ECO:0000256" key="2">
    <source>
        <dbReference type="ARBA" id="ARBA00005272"/>
    </source>
</evidence>
<proteinExistence type="inferred from homology"/>
<dbReference type="Proteomes" id="UP000324517">
    <property type="component" value="Unassembled WGS sequence"/>
</dbReference>